<organism evidence="2 3">
    <name type="scientific">Mycena albidolilacea</name>
    <dbReference type="NCBI Taxonomy" id="1033008"/>
    <lineage>
        <taxon>Eukaryota</taxon>
        <taxon>Fungi</taxon>
        <taxon>Dikarya</taxon>
        <taxon>Basidiomycota</taxon>
        <taxon>Agaricomycotina</taxon>
        <taxon>Agaricomycetes</taxon>
        <taxon>Agaricomycetidae</taxon>
        <taxon>Agaricales</taxon>
        <taxon>Marasmiineae</taxon>
        <taxon>Mycenaceae</taxon>
        <taxon>Mycena</taxon>
    </lineage>
</organism>
<evidence type="ECO:0000313" key="2">
    <source>
        <dbReference type="EMBL" id="KAJ7327654.1"/>
    </source>
</evidence>
<proteinExistence type="predicted"/>
<reference evidence="2" key="1">
    <citation type="submission" date="2023-03" db="EMBL/GenBank/DDBJ databases">
        <title>Massive genome expansion in bonnet fungi (Mycena s.s.) driven by repeated elements and novel gene families across ecological guilds.</title>
        <authorList>
            <consortium name="Lawrence Berkeley National Laboratory"/>
            <person name="Harder C.B."/>
            <person name="Miyauchi S."/>
            <person name="Viragh M."/>
            <person name="Kuo A."/>
            <person name="Thoen E."/>
            <person name="Andreopoulos B."/>
            <person name="Lu D."/>
            <person name="Skrede I."/>
            <person name="Drula E."/>
            <person name="Henrissat B."/>
            <person name="Morin E."/>
            <person name="Kohler A."/>
            <person name="Barry K."/>
            <person name="LaButti K."/>
            <person name="Morin E."/>
            <person name="Salamov A."/>
            <person name="Lipzen A."/>
            <person name="Mereny Z."/>
            <person name="Hegedus B."/>
            <person name="Baldrian P."/>
            <person name="Stursova M."/>
            <person name="Weitz H."/>
            <person name="Taylor A."/>
            <person name="Grigoriev I.V."/>
            <person name="Nagy L.G."/>
            <person name="Martin F."/>
            <person name="Kauserud H."/>
        </authorList>
    </citation>
    <scope>NUCLEOTIDE SEQUENCE</scope>
    <source>
        <strain evidence="2">CBHHK002</strain>
    </source>
</reference>
<feature type="region of interest" description="Disordered" evidence="1">
    <location>
        <begin position="177"/>
        <end position="206"/>
    </location>
</feature>
<gene>
    <name evidence="2" type="ORF">DFH08DRAFT_1084771</name>
</gene>
<comment type="caution">
    <text evidence="2">The sequence shown here is derived from an EMBL/GenBank/DDBJ whole genome shotgun (WGS) entry which is preliminary data.</text>
</comment>
<name>A0AAD6ZKL4_9AGAR</name>
<feature type="region of interest" description="Disordered" evidence="1">
    <location>
        <begin position="44"/>
        <end position="104"/>
    </location>
</feature>
<dbReference type="AlphaFoldDB" id="A0AAD6ZKL4"/>
<evidence type="ECO:0000313" key="3">
    <source>
        <dbReference type="Proteomes" id="UP001218218"/>
    </source>
</evidence>
<feature type="compositionally biased region" description="Polar residues" evidence="1">
    <location>
        <begin position="1"/>
        <end position="15"/>
    </location>
</feature>
<evidence type="ECO:0000256" key="1">
    <source>
        <dbReference type="SAM" id="MobiDB-lite"/>
    </source>
</evidence>
<feature type="region of interest" description="Disordered" evidence="1">
    <location>
        <begin position="1"/>
        <end position="25"/>
    </location>
</feature>
<sequence length="206" mass="22424">MARSTDSFIPSMYSQTGTTTTYTLPAATPPELKALDLYLPLSALPKNNESEHDPMDREALENPGDGKELSMKELGRLKSKKAVAKVTGPAGEGEEEELEERRTNVHAANTRTFTSTTTGTYSTPAGTQLVRTRPPPPAGLPALAPCLRPQHRHPLDWLAEHRLTALESLQAELVVPSSARRKHGLWRPPLTTTTSTGPECRHITSG</sequence>
<feature type="compositionally biased region" description="Low complexity" evidence="1">
    <location>
        <begin position="16"/>
        <end position="25"/>
    </location>
</feature>
<dbReference type="Proteomes" id="UP001218218">
    <property type="component" value="Unassembled WGS sequence"/>
</dbReference>
<protein>
    <submittedName>
        <fullName evidence="2">Uncharacterized protein</fullName>
    </submittedName>
</protein>
<accession>A0AAD6ZKL4</accession>
<keyword evidence="3" id="KW-1185">Reference proteome</keyword>
<feature type="compositionally biased region" description="Basic and acidic residues" evidence="1">
    <location>
        <begin position="48"/>
        <end position="76"/>
    </location>
</feature>
<dbReference type="EMBL" id="JARIHO010000041">
    <property type="protein sequence ID" value="KAJ7327654.1"/>
    <property type="molecule type" value="Genomic_DNA"/>
</dbReference>